<sequence length="44" mass="5035">MTQTKEQKIIKQMRNNLFDTANSAYTWIDVCAGLARQISLFDVA</sequence>
<gene>
    <name evidence="1" type="ORF">S03H2_43819</name>
</gene>
<organism evidence="1">
    <name type="scientific">marine sediment metagenome</name>
    <dbReference type="NCBI Taxonomy" id="412755"/>
    <lineage>
        <taxon>unclassified sequences</taxon>
        <taxon>metagenomes</taxon>
        <taxon>ecological metagenomes</taxon>
    </lineage>
</organism>
<accession>X1HVE2</accession>
<dbReference type="AlphaFoldDB" id="X1HVE2"/>
<comment type="caution">
    <text evidence="1">The sequence shown here is derived from an EMBL/GenBank/DDBJ whole genome shotgun (WGS) entry which is preliminary data.</text>
</comment>
<feature type="non-terminal residue" evidence="1">
    <location>
        <position position="44"/>
    </location>
</feature>
<reference evidence="1" key="1">
    <citation type="journal article" date="2014" name="Front. Microbiol.">
        <title>High frequency of phylogenetically diverse reductive dehalogenase-homologous genes in deep subseafloor sedimentary metagenomes.</title>
        <authorList>
            <person name="Kawai M."/>
            <person name="Futagami T."/>
            <person name="Toyoda A."/>
            <person name="Takaki Y."/>
            <person name="Nishi S."/>
            <person name="Hori S."/>
            <person name="Arai W."/>
            <person name="Tsubouchi T."/>
            <person name="Morono Y."/>
            <person name="Uchiyama I."/>
            <person name="Ito T."/>
            <person name="Fujiyama A."/>
            <person name="Inagaki F."/>
            <person name="Takami H."/>
        </authorList>
    </citation>
    <scope>NUCLEOTIDE SEQUENCE</scope>
    <source>
        <strain evidence="1">Expedition CK06-06</strain>
    </source>
</reference>
<name>X1HVE2_9ZZZZ</name>
<protein>
    <submittedName>
        <fullName evidence="1">Uncharacterized protein</fullName>
    </submittedName>
</protein>
<evidence type="ECO:0000313" key="1">
    <source>
        <dbReference type="EMBL" id="GAH73437.1"/>
    </source>
</evidence>
<proteinExistence type="predicted"/>
<dbReference type="EMBL" id="BARU01027364">
    <property type="protein sequence ID" value="GAH73437.1"/>
    <property type="molecule type" value="Genomic_DNA"/>
</dbReference>